<gene>
    <name evidence="5" type="ORF">D0Y65_053142</name>
</gene>
<proteinExistence type="predicted"/>
<accession>A0A445F0T4</accession>
<dbReference type="InterPro" id="IPR000504">
    <property type="entry name" value="RRM_dom"/>
</dbReference>
<dbReference type="SUPFAM" id="SSF54928">
    <property type="entry name" value="RNA-binding domain, RBD"/>
    <property type="match status" value="1"/>
</dbReference>
<dbReference type="InterPro" id="IPR012677">
    <property type="entry name" value="Nucleotide-bd_a/b_plait_sf"/>
</dbReference>
<dbReference type="EMBL" id="QZWG01000020">
    <property type="protein sequence ID" value="RZB42433.1"/>
    <property type="molecule type" value="Genomic_DNA"/>
</dbReference>
<dbReference type="Pfam" id="PF00076">
    <property type="entry name" value="RRM_1"/>
    <property type="match status" value="1"/>
</dbReference>
<evidence type="ECO:0000256" key="2">
    <source>
        <dbReference type="PROSITE-ProRule" id="PRU00176"/>
    </source>
</evidence>
<dbReference type="GO" id="GO:0003723">
    <property type="term" value="F:RNA binding"/>
    <property type="evidence" value="ECO:0007669"/>
    <property type="project" value="UniProtKB-UniRule"/>
</dbReference>
<keyword evidence="1 2" id="KW-0694">RNA-binding</keyword>
<dbReference type="InterPro" id="IPR035979">
    <property type="entry name" value="RBD_domain_sf"/>
</dbReference>
<sequence>MQRDEDCSWDERNSALRGSPFSQREFRGHHGSPELHYSDKSKLSDKNPEPSEVLWIGFPAQLKVDESILRKAFSPFGEIVKITTFPGRSYAFVRFRSLTSACRARDDLKGKLFGNPRVHICFAKSETGSSNSERRSFNGPRSPIYKSSGRDGSSENLRQDRSFNADRNIGSPNHFGIWDSDPYDQRGSSWTGGTNTFEQRKVGEKGRTLGVSQEIYEHMNSPSRERHHVGNVPQRFSQKGEFFEDPRALPDFSYLHEAKRMKAGSPPLEREIPEYPFTEYERQRRVFPRLSDLPPHEPFDKGFDAGNFTYDQTLDHPPNSPLPRLDRHEGWKPYDSFQMGPSALQSTYVEKKGFTPEQDSSSLTEWKWEGTIAKGGTPVCRARCFPVGKVLDMML</sequence>
<dbReference type="FunFam" id="3.30.70.330:FF:000522">
    <property type="entry name" value="RNA recognition motif (RRM)-containing protein"/>
    <property type="match status" value="1"/>
</dbReference>
<feature type="domain" description="RRM" evidence="4">
    <location>
        <begin position="52"/>
        <end position="125"/>
    </location>
</feature>
<evidence type="ECO:0000259" key="4">
    <source>
        <dbReference type="PROSITE" id="PS50102"/>
    </source>
</evidence>
<name>A0A445F0T4_GLYSO</name>
<reference evidence="5 6" key="1">
    <citation type="submission" date="2018-09" db="EMBL/GenBank/DDBJ databases">
        <title>A high-quality reference genome of wild soybean provides a powerful tool to mine soybean genomes.</title>
        <authorList>
            <person name="Xie M."/>
            <person name="Chung C.Y.L."/>
            <person name="Li M.-W."/>
            <person name="Wong F.-L."/>
            <person name="Chan T.-F."/>
            <person name="Lam H.-M."/>
        </authorList>
    </citation>
    <scope>NUCLEOTIDE SEQUENCE [LARGE SCALE GENOMIC DNA]</scope>
    <source>
        <strain evidence="6">cv. W05</strain>
        <tissue evidence="5">Hypocotyl of etiolated seedlings</tissue>
    </source>
</reference>
<evidence type="ECO:0000313" key="5">
    <source>
        <dbReference type="EMBL" id="RZB42433.1"/>
    </source>
</evidence>
<comment type="caution">
    <text evidence="5">The sequence shown here is derived from an EMBL/GenBank/DDBJ whole genome shotgun (WGS) entry which is preliminary data.</text>
</comment>
<dbReference type="PANTHER" id="PTHR23189">
    <property type="entry name" value="RNA RECOGNITION MOTIF-CONTAINING"/>
    <property type="match status" value="1"/>
</dbReference>
<dbReference type="Gene3D" id="3.30.70.330">
    <property type="match status" value="1"/>
</dbReference>
<protein>
    <submittedName>
        <fullName evidence="5">Flowering time control protein FPA</fullName>
    </submittedName>
</protein>
<feature type="compositionally biased region" description="Basic and acidic residues" evidence="3">
    <location>
        <begin position="24"/>
        <end position="45"/>
    </location>
</feature>
<organism evidence="5 6">
    <name type="scientific">Glycine soja</name>
    <name type="common">Wild soybean</name>
    <dbReference type="NCBI Taxonomy" id="3848"/>
    <lineage>
        <taxon>Eukaryota</taxon>
        <taxon>Viridiplantae</taxon>
        <taxon>Streptophyta</taxon>
        <taxon>Embryophyta</taxon>
        <taxon>Tracheophyta</taxon>
        <taxon>Spermatophyta</taxon>
        <taxon>Magnoliopsida</taxon>
        <taxon>eudicotyledons</taxon>
        <taxon>Gunneridae</taxon>
        <taxon>Pentapetalae</taxon>
        <taxon>rosids</taxon>
        <taxon>fabids</taxon>
        <taxon>Fabales</taxon>
        <taxon>Fabaceae</taxon>
        <taxon>Papilionoideae</taxon>
        <taxon>50 kb inversion clade</taxon>
        <taxon>NPAAA clade</taxon>
        <taxon>indigoferoid/millettioid clade</taxon>
        <taxon>Phaseoleae</taxon>
        <taxon>Glycine</taxon>
        <taxon>Glycine subgen. Soja</taxon>
    </lineage>
</organism>
<evidence type="ECO:0000256" key="3">
    <source>
        <dbReference type="SAM" id="MobiDB-lite"/>
    </source>
</evidence>
<dbReference type="PROSITE" id="PS50102">
    <property type="entry name" value="RRM"/>
    <property type="match status" value="1"/>
</dbReference>
<keyword evidence="6" id="KW-1185">Reference proteome</keyword>
<feature type="region of interest" description="Disordered" evidence="3">
    <location>
        <begin position="128"/>
        <end position="158"/>
    </location>
</feature>
<dbReference type="SMART" id="SM00360">
    <property type="entry name" value="RRM"/>
    <property type="match status" value="1"/>
</dbReference>
<dbReference type="Proteomes" id="UP000289340">
    <property type="component" value="Chromosome 20"/>
</dbReference>
<feature type="region of interest" description="Disordered" evidence="3">
    <location>
        <begin position="163"/>
        <end position="182"/>
    </location>
</feature>
<evidence type="ECO:0000256" key="1">
    <source>
        <dbReference type="ARBA" id="ARBA00022884"/>
    </source>
</evidence>
<feature type="region of interest" description="Disordered" evidence="3">
    <location>
        <begin position="1"/>
        <end position="45"/>
    </location>
</feature>
<evidence type="ECO:0000313" key="6">
    <source>
        <dbReference type="Proteomes" id="UP000289340"/>
    </source>
</evidence>
<feature type="compositionally biased region" description="Basic and acidic residues" evidence="3">
    <location>
        <begin position="148"/>
        <end position="158"/>
    </location>
</feature>
<dbReference type="AlphaFoldDB" id="A0A445F0T4"/>
<feature type="compositionally biased region" description="Basic and acidic residues" evidence="3">
    <location>
        <begin position="1"/>
        <end position="14"/>
    </location>
</feature>
<dbReference type="CDD" id="cd00590">
    <property type="entry name" value="RRM_SF"/>
    <property type="match status" value="1"/>
</dbReference>